<keyword evidence="3" id="KW-1185">Reference proteome</keyword>
<accession>A0A1G6VUP8</accession>
<proteinExistence type="predicted"/>
<dbReference type="InterPro" id="IPR011059">
    <property type="entry name" value="Metal-dep_hydrolase_composite"/>
</dbReference>
<dbReference type="InterPro" id="IPR013108">
    <property type="entry name" value="Amidohydro_3"/>
</dbReference>
<organism evidence="2 3">
    <name type="scientific">Geodermatophilus telluris</name>
    <dbReference type="NCBI Taxonomy" id="1190417"/>
    <lineage>
        <taxon>Bacteria</taxon>
        <taxon>Bacillati</taxon>
        <taxon>Actinomycetota</taxon>
        <taxon>Actinomycetes</taxon>
        <taxon>Geodermatophilales</taxon>
        <taxon>Geodermatophilaceae</taxon>
        <taxon>Geodermatophilus</taxon>
    </lineage>
</organism>
<dbReference type="PANTHER" id="PTHR22642">
    <property type="entry name" value="IMIDAZOLONEPROPIONASE"/>
    <property type="match status" value="1"/>
</dbReference>
<dbReference type="InterPro" id="IPR033932">
    <property type="entry name" value="YtcJ-like"/>
</dbReference>
<dbReference type="InterPro" id="IPR032466">
    <property type="entry name" value="Metal_Hydrolase"/>
</dbReference>
<dbReference type="SUPFAM" id="SSF51338">
    <property type="entry name" value="Composite domain of metallo-dependent hydrolases"/>
    <property type="match status" value="1"/>
</dbReference>
<name>A0A1G6VUP8_9ACTN</name>
<gene>
    <name evidence="2" type="ORF">SAMN05660690_4603</name>
</gene>
<evidence type="ECO:0000313" key="2">
    <source>
        <dbReference type="EMBL" id="SDD57352.1"/>
    </source>
</evidence>
<dbReference type="SUPFAM" id="SSF51556">
    <property type="entry name" value="Metallo-dependent hydrolases"/>
    <property type="match status" value="1"/>
</dbReference>
<dbReference type="PANTHER" id="PTHR22642:SF2">
    <property type="entry name" value="PROTEIN LONG AFTER FAR-RED 3"/>
    <property type="match status" value="1"/>
</dbReference>
<dbReference type="EMBL" id="FMZF01000009">
    <property type="protein sequence ID" value="SDD57352.1"/>
    <property type="molecule type" value="Genomic_DNA"/>
</dbReference>
<dbReference type="OrthoDB" id="3173428at2"/>
<dbReference type="Gene3D" id="3.20.20.140">
    <property type="entry name" value="Metal-dependent hydrolases"/>
    <property type="match status" value="1"/>
</dbReference>
<dbReference type="Gene3D" id="3.10.310.70">
    <property type="match status" value="1"/>
</dbReference>
<dbReference type="AlphaFoldDB" id="A0A1G6VUP8"/>
<dbReference type="Proteomes" id="UP000199416">
    <property type="component" value="Unassembled WGS sequence"/>
</dbReference>
<dbReference type="CDD" id="cd01300">
    <property type="entry name" value="YtcJ_like"/>
    <property type="match status" value="1"/>
</dbReference>
<reference evidence="3" key="1">
    <citation type="submission" date="2016-10" db="EMBL/GenBank/DDBJ databases">
        <authorList>
            <person name="Varghese N."/>
            <person name="Submissions S."/>
        </authorList>
    </citation>
    <scope>NUCLEOTIDE SEQUENCE [LARGE SCALE GENOMIC DNA]</scope>
    <source>
        <strain evidence="3">DSM 45421</strain>
    </source>
</reference>
<protein>
    <recommendedName>
        <fullName evidence="1">Amidohydrolase 3 domain-containing protein</fullName>
    </recommendedName>
</protein>
<feature type="domain" description="Amidohydrolase 3" evidence="1">
    <location>
        <begin position="73"/>
        <end position="549"/>
    </location>
</feature>
<dbReference type="STRING" id="1190417.SAMN05660690_4603"/>
<evidence type="ECO:0000313" key="3">
    <source>
        <dbReference type="Proteomes" id="UP000199416"/>
    </source>
</evidence>
<sequence>MQATHADHPDHPDHVRDPAAPGTWTLVVAERVHTLAGPPVRALVLLGDRVAAVGDPRELRERFRPDRTVELDGVLVPGLNDAHAHPTMTAENLLHVNCSPEVATDEDVLVRLLREEAAAVGEGQWVVGSRYDHTKTTGGRVVDRAFLDRAVPDSPVLLTHVAAHWGVLNSAGLAAAGLTGDSADPPGGALGRDGAGALDGVVYEQALFDVSYPSLARGATVVPPSSPAARLRGLARAQQLFHAAGITSMVDALCGPDDVALLSEAARSGQLTLRVAVLVAFPHYDRIAALGLHSGFGDERLRLLGVKAFVDGACAGGNCLVDEPFEGTDDHGMQTMDDADLQDLVARVTGDGVVLGVHANGDRAIRKLLDAHERARALGAPSRRHRIEHCSLVDADIVGRIRALGLVAVPFGSYARFHGDKLVGYYGRERLERMFAHRTLLDAGIPVAGSSDYPCGPYEPLAAITSCAERRALDGTPIGPSQRITVREAFGLYTTGAAYAAGEEHLKGTLAPGMLADFVELGRDPFEVPAAEVVDVPVRSTWVGGRLVHAL</sequence>
<dbReference type="GO" id="GO:0016810">
    <property type="term" value="F:hydrolase activity, acting on carbon-nitrogen (but not peptide) bonds"/>
    <property type="evidence" value="ECO:0007669"/>
    <property type="project" value="InterPro"/>
</dbReference>
<dbReference type="RefSeq" id="WP_091369447.1">
    <property type="nucleotide sequence ID" value="NZ_FMZF01000009.1"/>
</dbReference>
<dbReference type="Pfam" id="PF07969">
    <property type="entry name" value="Amidohydro_3"/>
    <property type="match status" value="1"/>
</dbReference>
<evidence type="ECO:0000259" key="1">
    <source>
        <dbReference type="Pfam" id="PF07969"/>
    </source>
</evidence>
<dbReference type="Gene3D" id="2.30.40.10">
    <property type="entry name" value="Urease, subunit C, domain 1"/>
    <property type="match status" value="1"/>
</dbReference>